<comment type="caution">
    <text evidence="1">The sequence shown here is derived from an EMBL/GenBank/DDBJ whole genome shotgun (WGS) entry which is preliminary data.</text>
</comment>
<protein>
    <submittedName>
        <fullName evidence="1">Uncharacterized protein</fullName>
    </submittedName>
</protein>
<keyword evidence="2" id="KW-1185">Reference proteome</keyword>
<dbReference type="Proteomes" id="UP001057452">
    <property type="component" value="Chromosome 2"/>
</dbReference>
<accession>A0ACB9XXH3</accession>
<gene>
    <name evidence="1" type="ORF">KUCAC02_001277</name>
</gene>
<proteinExistence type="predicted"/>
<organism evidence="1 2">
    <name type="scientific">Chaenocephalus aceratus</name>
    <name type="common">Blackfin icefish</name>
    <name type="synonym">Chaenichthys aceratus</name>
    <dbReference type="NCBI Taxonomy" id="36190"/>
    <lineage>
        <taxon>Eukaryota</taxon>
        <taxon>Metazoa</taxon>
        <taxon>Chordata</taxon>
        <taxon>Craniata</taxon>
        <taxon>Vertebrata</taxon>
        <taxon>Euteleostomi</taxon>
        <taxon>Actinopterygii</taxon>
        <taxon>Neopterygii</taxon>
        <taxon>Teleostei</taxon>
        <taxon>Neoteleostei</taxon>
        <taxon>Acanthomorphata</taxon>
        <taxon>Eupercaria</taxon>
        <taxon>Perciformes</taxon>
        <taxon>Notothenioidei</taxon>
        <taxon>Channichthyidae</taxon>
        <taxon>Chaenocephalus</taxon>
    </lineage>
</organism>
<reference evidence="1" key="1">
    <citation type="submission" date="2022-05" db="EMBL/GenBank/DDBJ databases">
        <title>Chromosome-level genome of Chaenocephalus aceratus.</title>
        <authorList>
            <person name="Park H."/>
        </authorList>
    </citation>
    <scope>NUCLEOTIDE SEQUENCE</scope>
    <source>
        <strain evidence="1">KU_202001</strain>
    </source>
</reference>
<name>A0ACB9XXH3_CHAAC</name>
<sequence>MTWSLNPVATQRTVIRMQRPVTEEATVEVKFTDLPNALIACKVPEDLFKEDTLKMSQCFVLGYESLLMEKGSKGIL</sequence>
<dbReference type="EMBL" id="CM043786">
    <property type="protein sequence ID" value="KAI4831748.1"/>
    <property type="molecule type" value="Genomic_DNA"/>
</dbReference>
<evidence type="ECO:0000313" key="1">
    <source>
        <dbReference type="EMBL" id="KAI4831748.1"/>
    </source>
</evidence>
<evidence type="ECO:0000313" key="2">
    <source>
        <dbReference type="Proteomes" id="UP001057452"/>
    </source>
</evidence>